<reference evidence="2 3" key="1">
    <citation type="submission" date="2017-06" db="EMBL/GenBank/DDBJ databases">
        <authorList>
            <consortium name="Pathogen Informatics"/>
        </authorList>
    </citation>
    <scope>NUCLEOTIDE SEQUENCE [LARGE SCALE GENOMIC DNA]</scope>
    <source>
        <strain evidence="2 3">NCTC11291</strain>
    </source>
</reference>
<organism evidence="2 3">
    <name type="scientific">Streptococcus acidominimus</name>
    <dbReference type="NCBI Taxonomy" id="1326"/>
    <lineage>
        <taxon>Bacteria</taxon>
        <taxon>Bacillati</taxon>
        <taxon>Bacillota</taxon>
        <taxon>Bacilli</taxon>
        <taxon>Lactobacillales</taxon>
        <taxon>Streptococcaceae</taxon>
        <taxon>Streptococcus</taxon>
    </lineage>
</organism>
<proteinExistence type="predicted"/>
<feature type="transmembrane region" description="Helical" evidence="1">
    <location>
        <begin position="18"/>
        <end position="36"/>
    </location>
</feature>
<feature type="transmembrane region" description="Helical" evidence="1">
    <location>
        <begin position="161"/>
        <end position="183"/>
    </location>
</feature>
<evidence type="ECO:0000256" key="1">
    <source>
        <dbReference type="SAM" id="Phobius"/>
    </source>
</evidence>
<keyword evidence="1" id="KW-0472">Membrane</keyword>
<feature type="transmembrane region" description="Helical" evidence="1">
    <location>
        <begin position="48"/>
        <end position="69"/>
    </location>
</feature>
<gene>
    <name evidence="2" type="ORF">SAMEA4504048_01965</name>
</gene>
<evidence type="ECO:0000313" key="2">
    <source>
        <dbReference type="EMBL" id="SNV45073.1"/>
    </source>
</evidence>
<feature type="transmembrane region" description="Helical" evidence="1">
    <location>
        <begin position="203"/>
        <end position="226"/>
    </location>
</feature>
<dbReference type="EMBL" id="LT906454">
    <property type="protein sequence ID" value="SNV45073.1"/>
    <property type="molecule type" value="Genomic_DNA"/>
</dbReference>
<dbReference type="OrthoDB" id="2218354at2"/>
<feature type="transmembrane region" description="Helical" evidence="1">
    <location>
        <begin position="132"/>
        <end position="154"/>
    </location>
</feature>
<keyword evidence="1" id="KW-1133">Transmembrane helix</keyword>
<sequence length="232" mass="26532">MIHYLKADIYRIQQEKKLLISLGILVLLSLLSAFLFKDSPSADNTVSLIQLLTQFIMLFFIVPTNILFGEDFAHRTINNILIKQKRRQKLFSYKVLTTILLNLFYVTLSYLISAGFRVLMGGQVNLQVFGVAFLHQIPLLIAISILCDFLFIIMNRVGQAYLAYILIALLFDNVCRLILSNILHLDFPVDYFIFRSLQNGAEIPPTTMVLSLILSLLLLGGSYYVFNEKELK</sequence>
<feature type="transmembrane region" description="Helical" evidence="1">
    <location>
        <begin position="90"/>
        <end position="112"/>
    </location>
</feature>
<name>A0A239XFR3_STRAI</name>
<protein>
    <submittedName>
        <fullName evidence="2">ABC transporter permease</fullName>
    </submittedName>
</protein>
<accession>A0A239XFR3</accession>
<dbReference type="KEGG" id="saco:SAME_01965"/>
<dbReference type="AlphaFoldDB" id="A0A239XFR3"/>
<dbReference type="RefSeq" id="WP_095123451.1">
    <property type="nucleotide sequence ID" value="NZ_LT906454.1"/>
</dbReference>
<evidence type="ECO:0000313" key="3">
    <source>
        <dbReference type="Proteomes" id="UP000215144"/>
    </source>
</evidence>
<dbReference type="Proteomes" id="UP000215144">
    <property type="component" value="Chromosome 1"/>
</dbReference>
<keyword evidence="1" id="KW-0812">Transmembrane</keyword>